<dbReference type="SUPFAM" id="SSF56935">
    <property type="entry name" value="Porins"/>
    <property type="match status" value="1"/>
</dbReference>
<evidence type="ECO:0000313" key="2">
    <source>
        <dbReference type="EMBL" id="EOR93125.1"/>
    </source>
</evidence>
<dbReference type="InterPro" id="IPR045741">
    <property type="entry name" value="PorV"/>
</dbReference>
<dbReference type="Pfam" id="PF19572">
    <property type="entry name" value="PorV"/>
    <property type="match status" value="1"/>
</dbReference>
<dbReference type="Gene3D" id="2.40.160.60">
    <property type="entry name" value="Outer membrane protein transport protein (OMPP1/FadL/TodX)"/>
    <property type="match status" value="1"/>
</dbReference>
<comment type="caution">
    <text evidence="2">The sequence shown here is derived from an EMBL/GenBank/DDBJ whole genome shotgun (WGS) entry which is preliminary data.</text>
</comment>
<protein>
    <recommendedName>
        <fullName evidence="1">Type IX secretion system protein PorV domain-containing protein</fullName>
    </recommendedName>
</protein>
<name>R9GNN3_9SPHI</name>
<feature type="domain" description="Type IX secretion system protein PorV" evidence="1">
    <location>
        <begin position="28"/>
        <end position="263"/>
    </location>
</feature>
<dbReference type="NCBIfam" id="NF033710">
    <property type="entry name" value="T9SS_OM_PorV"/>
    <property type="match status" value="1"/>
</dbReference>
<accession>R9GNN3</accession>
<dbReference type="PATRIC" id="fig|1150600.3.peg.3657"/>
<organism evidence="2 3">
    <name type="scientific">Arcticibacter svalbardensis MN12-7</name>
    <dbReference type="NCBI Taxonomy" id="1150600"/>
    <lineage>
        <taxon>Bacteria</taxon>
        <taxon>Pseudomonadati</taxon>
        <taxon>Bacteroidota</taxon>
        <taxon>Sphingobacteriia</taxon>
        <taxon>Sphingobacteriales</taxon>
        <taxon>Sphingobacteriaceae</taxon>
        <taxon>Arcticibacter</taxon>
    </lineage>
</organism>
<keyword evidence="3" id="KW-1185">Reference proteome</keyword>
<evidence type="ECO:0000313" key="3">
    <source>
        <dbReference type="Proteomes" id="UP000014174"/>
    </source>
</evidence>
<reference evidence="2 3" key="1">
    <citation type="journal article" date="2013" name="Genome Announc.">
        <title>Draft Genome Sequence of Arcticibacter svalbardensis Strain MN12-7T, a Member of the Family Sphingobacteriaceae Isolated from an Arctic Soil Sample.</title>
        <authorList>
            <person name="Shivaji S."/>
            <person name="Ara S."/>
            <person name="Prasad S."/>
            <person name="Manasa B.P."/>
            <person name="Begum Z."/>
            <person name="Singh A."/>
            <person name="Kumar Pinnaka A."/>
        </authorList>
    </citation>
    <scope>NUCLEOTIDE SEQUENCE [LARGE SCALE GENOMIC DNA]</scope>
    <source>
        <strain evidence="2 3">MN12-7</strain>
    </source>
</reference>
<dbReference type="NCBIfam" id="NF033709">
    <property type="entry name" value="PorV_fam"/>
    <property type="match status" value="1"/>
</dbReference>
<gene>
    <name evidence="2" type="ORF">ADIARSV_3690</name>
</gene>
<evidence type="ECO:0000259" key="1">
    <source>
        <dbReference type="Pfam" id="PF19572"/>
    </source>
</evidence>
<dbReference type="Proteomes" id="UP000014174">
    <property type="component" value="Unassembled WGS sequence"/>
</dbReference>
<dbReference type="STRING" id="1150600.ADIARSV_3690"/>
<dbReference type="InterPro" id="IPR047799">
    <property type="entry name" value="T9SS_OM_PorV"/>
</dbReference>
<dbReference type="EMBL" id="AQPN01000127">
    <property type="protein sequence ID" value="EOR93125.1"/>
    <property type="molecule type" value="Genomic_DNA"/>
</dbReference>
<sequence>MFSFLLLVCLIESKAQVAGYTGTVLTEKIQTAVPFLLISPDARSGAMGDAGVATSPDVNSIHWNPSKIAFADHKSAISLSYTPWLQQLAPDIYMAYLSGYYKTDSRNTIGLSFKYFSMGEIELRDASSVATGTYNPSDFSIDGTFARSFGNSLSLATTFRFIYSKIASDVLVNSQQSSAGTAFAADLSAYYKKEIQLSGKPSDLAFGINLSNIGNKISYLNDDNKQFLPTNLKIGSALTLHPDKQNQLTVALDFNKLLVPTPPQTDADGNISTGRSTDRSVPSGIFGSFSDAPGGFSEELKEISIGAGLEYLFDQKFALRTGYYYENPDKGERRFLTMGAGFKYSQLNLDFSYLLASIQRSPLANSLRFSLMYAIK</sequence>
<dbReference type="AlphaFoldDB" id="R9GNN3"/>
<proteinExistence type="predicted"/>
<dbReference type="eggNOG" id="COG2067">
    <property type="taxonomic scope" value="Bacteria"/>
</dbReference>